<keyword evidence="3" id="KW-0547">Nucleotide-binding</keyword>
<evidence type="ECO:0000313" key="8">
    <source>
        <dbReference type="EMBL" id="TVZ01805.1"/>
    </source>
</evidence>
<evidence type="ECO:0000256" key="2">
    <source>
        <dbReference type="ARBA" id="ARBA00022679"/>
    </source>
</evidence>
<accession>A0A6P2BUM2</accession>
<dbReference type="RefSeq" id="WP_145858678.1">
    <property type="nucleotide sequence ID" value="NZ_RPFW01000006.1"/>
</dbReference>
<keyword evidence="2 6" id="KW-0808">Transferase</keyword>
<dbReference type="PANTHER" id="PTHR46566:SF5">
    <property type="entry name" value="1-PHOSPHOFRUCTOKINASE"/>
    <property type="match status" value="1"/>
</dbReference>
<evidence type="ECO:0000256" key="6">
    <source>
        <dbReference type="PIRNR" id="PIRNR000535"/>
    </source>
</evidence>
<dbReference type="PANTHER" id="PTHR46566">
    <property type="entry name" value="1-PHOSPHOFRUCTOKINASE-RELATED"/>
    <property type="match status" value="1"/>
</dbReference>
<evidence type="ECO:0000256" key="4">
    <source>
        <dbReference type="ARBA" id="ARBA00022777"/>
    </source>
</evidence>
<dbReference type="InterPro" id="IPR029056">
    <property type="entry name" value="Ribokinase-like"/>
</dbReference>
<dbReference type="OrthoDB" id="9801219at2"/>
<dbReference type="Pfam" id="PF00294">
    <property type="entry name" value="PfkB"/>
    <property type="match status" value="1"/>
</dbReference>
<keyword evidence="9" id="KW-1185">Reference proteome</keyword>
<dbReference type="InterPro" id="IPR017583">
    <property type="entry name" value="Tagatose/fructose_Pkinase"/>
</dbReference>
<dbReference type="InterPro" id="IPR011611">
    <property type="entry name" value="PfkB_dom"/>
</dbReference>
<dbReference type="PROSITE" id="PS00583">
    <property type="entry name" value="PFKB_KINASES_1"/>
    <property type="match status" value="1"/>
</dbReference>
<dbReference type="PIRSF" id="PIRSF000535">
    <property type="entry name" value="1PFK/6PFK/LacC"/>
    <property type="match status" value="1"/>
</dbReference>
<name>A0A6P2BUM2_9ACTN</name>
<evidence type="ECO:0000313" key="9">
    <source>
        <dbReference type="Proteomes" id="UP000460272"/>
    </source>
</evidence>
<protein>
    <submittedName>
        <fullName evidence="8">1-phosphofructokinase</fullName>
    </submittedName>
</protein>
<dbReference type="NCBIfam" id="TIGR03168">
    <property type="entry name" value="1-PFK"/>
    <property type="match status" value="1"/>
</dbReference>
<evidence type="ECO:0000259" key="7">
    <source>
        <dbReference type="Pfam" id="PF00294"/>
    </source>
</evidence>
<feature type="domain" description="Carbohydrate kinase PfkB" evidence="7">
    <location>
        <begin position="21"/>
        <end position="293"/>
    </location>
</feature>
<evidence type="ECO:0000256" key="1">
    <source>
        <dbReference type="ARBA" id="ARBA00010688"/>
    </source>
</evidence>
<keyword evidence="4 8" id="KW-0418">Kinase</keyword>
<reference evidence="8 9" key="1">
    <citation type="submission" date="2018-11" db="EMBL/GenBank/DDBJ databases">
        <title>Trebonia kvetii gen.nov., sp.nov., a novel acidophilic actinobacterium, and proposal of the new actinobacterial family Treboniaceae fam. nov.</title>
        <authorList>
            <person name="Rapoport D."/>
            <person name="Sagova-Mareckova M."/>
            <person name="Sedlacek I."/>
            <person name="Provaznik J."/>
            <person name="Kralova S."/>
            <person name="Pavlinic D."/>
            <person name="Benes V."/>
            <person name="Kopecky J."/>
        </authorList>
    </citation>
    <scope>NUCLEOTIDE SEQUENCE [LARGE SCALE GENOMIC DNA]</scope>
    <source>
        <strain evidence="8 9">15Tr583</strain>
    </source>
</reference>
<dbReference type="SUPFAM" id="SSF53613">
    <property type="entry name" value="Ribokinase-like"/>
    <property type="match status" value="1"/>
</dbReference>
<dbReference type="AlphaFoldDB" id="A0A6P2BUM2"/>
<evidence type="ECO:0000256" key="3">
    <source>
        <dbReference type="ARBA" id="ARBA00022741"/>
    </source>
</evidence>
<comment type="caution">
    <text evidence="8">The sequence shown here is derived from an EMBL/GenBank/DDBJ whole genome shotgun (WGS) entry which is preliminary data.</text>
</comment>
<organism evidence="8 9">
    <name type="scientific">Trebonia kvetii</name>
    <dbReference type="NCBI Taxonomy" id="2480626"/>
    <lineage>
        <taxon>Bacteria</taxon>
        <taxon>Bacillati</taxon>
        <taxon>Actinomycetota</taxon>
        <taxon>Actinomycetes</taxon>
        <taxon>Streptosporangiales</taxon>
        <taxon>Treboniaceae</taxon>
        <taxon>Trebonia</taxon>
    </lineage>
</organism>
<evidence type="ECO:0000256" key="5">
    <source>
        <dbReference type="ARBA" id="ARBA00022840"/>
    </source>
</evidence>
<proteinExistence type="inferred from homology"/>
<dbReference type="InterPro" id="IPR002173">
    <property type="entry name" value="Carboh/pur_kinase_PfkB_CS"/>
</dbReference>
<dbReference type="GO" id="GO:0005524">
    <property type="term" value="F:ATP binding"/>
    <property type="evidence" value="ECO:0007669"/>
    <property type="project" value="UniProtKB-KW"/>
</dbReference>
<dbReference type="EMBL" id="RPFW01000006">
    <property type="protein sequence ID" value="TVZ01805.1"/>
    <property type="molecule type" value="Genomic_DNA"/>
</dbReference>
<dbReference type="GO" id="GO:0008443">
    <property type="term" value="F:phosphofructokinase activity"/>
    <property type="evidence" value="ECO:0007669"/>
    <property type="project" value="TreeGrafter"/>
</dbReference>
<gene>
    <name evidence="8" type="ORF">EAS64_30615</name>
</gene>
<keyword evidence="5" id="KW-0067">ATP-binding</keyword>
<dbReference type="CDD" id="cd01164">
    <property type="entry name" value="FruK_PfkB_like"/>
    <property type="match status" value="1"/>
</dbReference>
<dbReference type="Gene3D" id="3.40.1190.20">
    <property type="match status" value="1"/>
</dbReference>
<sequence>MILVVCLNPALDITHHVESVDWAGVNRPTAVYARPGGKGTNVARNLHSFGIDVLLTGLVGGTTGNAVGAGLRRLGVPAAFAPAGGETRRTFTVVDGGGAVALFNEPGPQVSAAEFKRFRADYDAALAGASVVVLSGSLPPGLSSAAYAELIAAAAAAGVPAVLDTSGDPLRAGVAAGPAIVKPNIDELAALAGTSLRTADGAPDLSAVTSAAAGLRDAGARSVVVSLGRDGLLAVTDEGCWLAHPPAVVGGNATGAGDAATAGVARGLLLGQPWPARLAHAAALGAAAVAAPVAGEFSHAHYENGVDLVTVDRYAVPDYPAGERAVGALLDGDR</sequence>
<dbReference type="Proteomes" id="UP000460272">
    <property type="component" value="Unassembled WGS sequence"/>
</dbReference>
<comment type="similarity">
    <text evidence="1">Belongs to the carbohydrate kinase PfkB family.</text>
</comment>
<dbReference type="GO" id="GO:0005829">
    <property type="term" value="C:cytosol"/>
    <property type="evidence" value="ECO:0007669"/>
    <property type="project" value="TreeGrafter"/>
</dbReference>